<dbReference type="OrthoDB" id="2666050at2759"/>
<sequence>MSNTEMYWAIIGGSSPGIYRDCPLIPCGHLTPPLLFAIQCVSLNEARLVLKTIQSIVAMLPPRPDHEQLLVALNNTYVSPHSVCTQIFCLHMLCNISFSESARSAEGTFRCLKTRHTQLFWEALTFIIVKGVADCMPPLLMVGNIDSNLPMPSSDTASVDVLGDMLQTLSFTPPCSSRTSSPSLILSSLSGSSPRPSTSQGEVSLLVYSHIRNLHGILSSNYYQTPTCRWEI</sequence>
<accession>A0A0C3ASV7</accession>
<dbReference type="AlphaFoldDB" id="A0A0C3ASV7"/>
<dbReference type="InParanoid" id="A0A0C3ASV7"/>
<name>A0A0C3ASV7_9AGAM</name>
<reference evidence="1 2" key="1">
    <citation type="submission" date="2014-04" db="EMBL/GenBank/DDBJ databases">
        <authorList>
            <consortium name="DOE Joint Genome Institute"/>
            <person name="Kuo A."/>
            <person name="Kohler A."/>
            <person name="Nagy L.G."/>
            <person name="Floudas D."/>
            <person name="Copeland A."/>
            <person name="Barry K.W."/>
            <person name="Cichocki N."/>
            <person name="Veneault-Fourrey C."/>
            <person name="LaButti K."/>
            <person name="Lindquist E.A."/>
            <person name="Lipzen A."/>
            <person name="Lundell T."/>
            <person name="Morin E."/>
            <person name="Murat C."/>
            <person name="Sun H."/>
            <person name="Tunlid A."/>
            <person name="Henrissat B."/>
            <person name="Grigoriev I.V."/>
            <person name="Hibbett D.S."/>
            <person name="Martin F."/>
            <person name="Nordberg H.P."/>
            <person name="Cantor M.N."/>
            <person name="Hua S.X."/>
        </authorList>
    </citation>
    <scope>NUCLEOTIDE SEQUENCE [LARGE SCALE GENOMIC DNA]</scope>
    <source>
        <strain evidence="1 2">Foug A</strain>
    </source>
</reference>
<evidence type="ECO:0000313" key="2">
    <source>
        <dbReference type="Proteomes" id="UP000053989"/>
    </source>
</evidence>
<protein>
    <submittedName>
        <fullName evidence="1">Uncharacterized protein</fullName>
    </submittedName>
</protein>
<dbReference type="HOGENOM" id="CLU_079696_0_0_1"/>
<dbReference type="EMBL" id="KN822010">
    <property type="protein sequence ID" value="KIM68032.1"/>
    <property type="molecule type" value="Genomic_DNA"/>
</dbReference>
<evidence type="ECO:0000313" key="1">
    <source>
        <dbReference type="EMBL" id="KIM68032.1"/>
    </source>
</evidence>
<organism evidence="1 2">
    <name type="scientific">Scleroderma citrinum Foug A</name>
    <dbReference type="NCBI Taxonomy" id="1036808"/>
    <lineage>
        <taxon>Eukaryota</taxon>
        <taxon>Fungi</taxon>
        <taxon>Dikarya</taxon>
        <taxon>Basidiomycota</taxon>
        <taxon>Agaricomycotina</taxon>
        <taxon>Agaricomycetes</taxon>
        <taxon>Agaricomycetidae</taxon>
        <taxon>Boletales</taxon>
        <taxon>Sclerodermatineae</taxon>
        <taxon>Sclerodermataceae</taxon>
        <taxon>Scleroderma</taxon>
    </lineage>
</organism>
<keyword evidence="2" id="KW-1185">Reference proteome</keyword>
<proteinExistence type="predicted"/>
<gene>
    <name evidence="1" type="ORF">SCLCIDRAFT_106273</name>
</gene>
<dbReference type="Proteomes" id="UP000053989">
    <property type="component" value="Unassembled WGS sequence"/>
</dbReference>
<reference evidence="2" key="2">
    <citation type="submission" date="2015-01" db="EMBL/GenBank/DDBJ databases">
        <title>Evolutionary Origins and Diversification of the Mycorrhizal Mutualists.</title>
        <authorList>
            <consortium name="DOE Joint Genome Institute"/>
            <consortium name="Mycorrhizal Genomics Consortium"/>
            <person name="Kohler A."/>
            <person name="Kuo A."/>
            <person name="Nagy L.G."/>
            <person name="Floudas D."/>
            <person name="Copeland A."/>
            <person name="Barry K.W."/>
            <person name="Cichocki N."/>
            <person name="Veneault-Fourrey C."/>
            <person name="LaButti K."/>
            <person name="Lindquist E.A."/>
            <person name="Lipzen A."/>
            <person name="Lundell T."/>
            <person name="Morin E."/>
            <person name="Murat C."/>
            <person name="Riley R."/>
            <person name="Ohm R."/>
            <person name="Sun H."/>
            <person name="Tunlid A."/>
            <person name="Henrissat B."/>
            <person name="Grigoriev I.V."/>
            <person name="Hibbett D.S."/>
            <person name="Martin F."/>
        </authorList>
    </citation>
    <scope>NUCLEOTIDE SEQUENCE [LARGE SCALE GENOMIC DNA]</scope>
    <source>
        <strain evidence="2">Foug A</strain>
    </source>
</reference>